<organism evidence="2 3">
    <name type="scientific">Piscinibacter gummiphilus</name>
    <dbReference type="NCBI Taxonomy" id="946333"/>
    <lineage>
        <taxon>Bacteria</taxon>
        <taxon>Pseudomonadati</taxon>
        <taxon>Pseudomonadota</taxon>
        <taxon>Betaproteobacteria</taxon>
        <taxon>Burkholderiales</taxon>
        <taxon>Sphaerotilaceae</taxon>
        <taxon>Piscinibacter</taxon>
    </lineage>
</organism>
<sequence length="111" mass="11971">MTNEAKPDQAAEAPAFSMLDEEFIKAIQRQRDTALNAVAQREAEVAVLTKALAEVRNVCGLLQKQLEDRKVAAAPAVGEPSAALASQVAPPGDSHPVDRGEPRRVPHRRKP</sequence>
<proteinExistence type="predicted"/>
<feature type="region of interest" description="Disordered" evidence="1">
    <location>
        <begin position="73"/>
        <end position="111"/>
    </location>
</feature>
<feature type="compositionally biased region" description="Low complexity" evidence="1">
    <location>
        <begin position="73"/>
        <end position="85"/>
    </location>
</feature>
<keyword evidence="3" id="KW-1185">Reference proteome</keyword>
<dbReference type="RefSeq" id="WP_316698911.1">
    <property type="nucleotide sequence ID" value="NZ_CP136336.1"/>
</dbReference>
<accession>A0ABZ0CTM5</accession>
<evidence type="ECO:0000313" key="2">
    <source>
        <dbReference type="EMBL" id="WOB06461.1"/>
    </source>
</evidence>
<name>A0ABZ0CTM5_9BURK</name>
<reference evidence="2 3" key="1">
    <citation type="submission" date="2023-10" db="EMBL/GenBank/DDBJ databases">
        <title>Bacteria for the degradation of biodegradable plastic PBAT(Polybutylene adipate terephthalate).</title>
        <authorList>
            <person name="Weon H.-Y."/>
            <person name="Yeon J."/>
        </authorList>
    </citation>
    <scope>NUCLEOTIDE SEQUENCE [LARGE SCALE GENOMIC DNA]</scope>
    <source>
        <strain evidence="2 3">SBD 7-3</strain>
    </source>
</reference>
<protein>
    <recommendedName>
        <fullName evidence="4">Transposase TnpC homeodomain domain-containing protein</fullName>
    </recommendedName>
</protein>
<feature type="compositionally biased region" description="Basic and acidic residues" evidence="1">
    <location>
        <begin position="95"/>
        <end position="104"/>
    </location>
</feature>
<dbReference type="Proteomes" id="UP001303946">
    <property type="component" value="Chromosome"/>
</dbReference>
<evidence type="ECO:0000313" key="3">
    <source>
        <dbReference type="Proteomes" id="UP001303946"/>
    </source>
</evidence>
<evidence type="ECO:0008006" key="4">
    <source>
        <dbReference type="Google" id="ProtNLM"/>
    </source>
</evidence>
<evidence type="ECO:0000256" key="1">
    <source>
        <dbReference type="SAM" id="MobiDB-lite"/>
    </source>
</evidence>
<gene>
    <name evidence="2" type="ORF">RXV79_16185</name>
</gene>
<dbReference type="EMBL" id="CP136336">
    <property type="protein sequence ID" value="WOB06461.1"/>
    <property type="molecule type" value="Genomic_DNA"/>
</dbReference>